<feature type="compositionally biased region" description="Low complexity" evidence="1">
    <location>
        <begin position="88"/>
        <end position="103"/>
    </location>
</feature>
<evidence type="ECO:0000313" key="2">
    <source>
        <dbReference type="EMBL" id="KIJ29195.1"/>
    </source>
</evidence>
<feature type="compositionally biased region" description="Acidic residues" evidence="1">
    <location>
        <begin position="38"/>
        <end position="53"/>
    </location>
</feature>
<protein>
    <submittedName>
        <fullName evidence="2">Uncharacterized protein</fullName>
    </submittedName>
</protein>
<dbReference type="OrthoDB" id="3365917at2759"/>
<evidence type="ECO:0000256" key="1">
    <source>
        <dbReference type="SAM" id="MobiDB-lite"/>
    </source>
</evidence>
<gene>
    <name evidence="2" type="ORF">M422DRAFT_235374</name>
</gene>
<name>A0A0C9UVH1_SPHS4</name>
<feature type="region of interest" description="Disordered" evidence="1">
    <location>
        <begin position="1"/>
        <end position="113"/>
    </location>
</feature>
<sequence length="330" mass="34464">MYVPFGRSTVERRTSTTSGNGGIRSESAKPSIRSEGSEAGEEAGEETGEEGEEGSSGGSTVGSSEEGSEEGSEPSSSGSSNTLVPIRSGTASASSMGTTKSSTIPSGQVFAGRQIGGGTRAQIYGTRQYGSGYPGQTTSSVTGRGFPFGFWPVTFGNLTGSAIENQINSTEYGDPTNSTRPGGALFTAPFQAPNSNSSFIYRLLADNETVTALIPAIISSCSPSSQNITATPFNTSAPKPEQIIQYYRSSSIALSFDEYNNSALFSNNSNTPDTKLPTFWNQTFSDCLNSTIGNQALLLDPPKPSGAVGVQLPGFLMTILVVVHMVRWAV</sequence>
<reference evidence="2 3" key="1">
    <citation type="submission" date="2014-06" db="EMBL/GenBank/DDBJ databases">
        <title>Evolutionary Origins and Diversification of the Mycorrhizal Mutualists.</title>
        <authorList>
            <consortium name="DOE Joint Genome Institute"/>
            <consortium name="Mycorrhizal Genomics Consortium"/>
            <person name="Kohler A."/>
            <person name="Kuo A."/>
            <person name="Nagy L.G."/>
            <person name="Floudas D."/>
            <person name="Copeland A."/>
            <person name="Barry K.W."/>
            <person name="Cichocki N."/>
            <person name="Veneault-Fourrey C."/>
            <person name="LaButti K."/>
            <person name="Lindquist E.A."/>
            <person name="Lipzen A."/>
            <person name="Lundell T."/>
            <person name="Morin E."/>
            <person name="Murat C."/>
            <person name="Riley R."/>
            <person name="Ohm R."/>
            <person name="Sun H."/>
            <person name="Tunlid A."/>
            <person name="Henrissat B."/>
            <person name="Grigoriev I.V."/>
            <person name="Hibbett D.S."/>
            <person name="Martin F."/>
        </authorList>
    </citation>
    <scope>NUCLEOTIDE SEQUENCE [LARGE SCALE GENOMIC DNA]</scope>
    <source>
        <strain evidence="2 3">SS14</strain>
    </source>
</reference>
<organism evidence="2 3">
    <name type="scientific">Sphaerobolus stellatus (strain SS14)</name>
    <dbReference type="NCBI Taxonomy" id="990650"/>
    <lineage>
        <taxon>Eukaryota</taxon>
        <taxon>Fungi</taxon>
        <taxon>Dikarya</taxon>
        <taxon>Basidiomycota</taxon>
        <taxon>Agaricomycotina</taxon>
        <taxon>Agaricomycetes</taxon>
        <taxon>Phallomycetidae</taxon>
        <taxon>Geastrales</taxon>
        <taxon>Sphaerobolaceae</taxon>
        <taxon>Sphaerobolus</taxon>
    </lineage>
</organism>
<accession>A0A0C9UVH1</accession>
<evidence type="ECO:0000313" key="3">
    <source>
        <dbReference type="Proteomes" id="UP000054279"/>
    </source>
</evidence>
<dbReference type="Proteomes" id="UP000054279">
    <property type="component" value="Unassembled WGS sequence"/>
</dbReference>
<dbReference type="HOGENOM" id="CLU_051236_0_0_1"/>
<dbReference type="EMBL" id="KN837288">
    <property type="protein sequence ID" value="KIJ29195.1"/>
    <property type="molecule type" value="Genomic_DNA"/>
</dbReference>
<keyword evidence="3" id="KW-1185">Reference proteome</keyword>
<dbReference type="AlphaFoldDB" id="A0A0C9UVH1"/>
<proteinExistence type="predicted"/>